<dbReference type="Proteomes" id="UP000015524">
    <property type="component" value="Unassembled WGS sequence"/>
</dbReference>
<evidence type="ECO:0000313" key="4">
    <source>
        <dbReference type="Proteomes" id="UP000015524"/>
    </source>
</evidence>
<evidence type="ECO:0000256" key="1">
    <source>
        <dbReference type="SAM" id="MobiDB-lite"/>
    </source>
</evidence>
<evidence type="ECO:0008006" key="5">
    <source>
        <dbReference type="Google" id="ProtNLM"/>
    </source>
</evidence>
<name>T0GYY7_9SPHN</name>
<feature type="chain" id="PRO_5009975898" description="Copper resistance protein CopB" evidence="2">
    <location>
        <begin position="34"/>
        <end position="116"/>
    </location>
</feature>
<dbReference type="OrthoDB" id="9936641at2"/>
<dbReference type="EMBL" id="ATIB01000027">
    <property type="protein sequence ID" value="EQB05158.1"/>
    <property type="molecule type" value="Genomic_DNA"/>
</dbReference>
<organism evidence="3 4">
    <name type="scientific">Sphingobium baderi LL03</name>
    <dbReference type="NCBI Taxonomy" id="1114964"/>
    <lineage>
        <taxon>Bacteria</taxon>
        <taxon>Pseudomonadati</taxon>
        <taxon>Pseudomonadota</taxon>
        <taxon>Alphaproteobacteria</taxon>
        <taxon>Sphingomonadales</taxon>
        <taxon>Sphingomonadaceae</taxon>
        <taxon>Sphingobium</taxon>
    </lineage>
</organism>
<dbReference type="RefSeq" id="WP_021243624.1">
    <property type="nucleotide sequence ID" value="NZ_ATIB01000027.1"/>
</dbReference>
<keyword evidence="4" id="KW-1185">Reference proteome</keyword>
<sequence>MIVAFQYPEDRKMRCAFEIGILMLAMTAAPAFAQQADRHADHQTAVQETVPGKPATNVPKPSGHPRHDHDCCPMMDKESAGHSRSADKATGADMMTDGMMNPSQDRAPPRHGHAHK</sequence>
<keyword evidence="2" id="KW-0732">Signal</keyword>
<reference evidence="3 4" key="1">
    <citation type="journal article" date="2013" name="Genome Announc.">
        <title>Draft Genome Sequence of a Hexachlorocyclohexane-Degrading Bacterium, Sphingobium baderi Strain LL03T.</title>
        <authorList>
            <person name="Kaur J."/>
            <person name="Verma H."/>
            <person name="Tripathi C."/>
            <person name="Khurana J.P."/>
            <person name="Lal R."/>
        </authorList>
    </citation>
    <scope>NUCLEOTIDE SEQUENCE [LARGE SCALE GENOMIC DNA]</scope>
    <source>
        <strain evidence="3 4">LL03</strain>
    </source>
</reference>
<feature type="signal peptide" evidence="2">
    <location>
        <begin position="1"/>
        <end position="33"/>
    </location>
</feature>
<feature type="compositionally biased region" description="Basic and acidic residues" evidence="1">
    <location>
        <begin position="65"/>
        <end position="87"/>
    </location>
</feature>
<dbReference type="AlphaFoldDB" id="T0GYY7"/>
<proteinExistence type="predicted"/>
<feature type="region of interest" description="Disordered" evidence="1">
    <location>
        <begin position="35"/>
        <end position="116"/>
    </location>
</feature>
<evidence type="ECO:0000313" key="3">
    <source>
        <dbReference type="EMBL" id="EQB05158.1"/>
    </source>
</evidence>
<evidence type="ECO:0000256" key="2">
    <source>
        <dbReference type="SAM" id="SignalP"/>
    </source>
</evidence>
<gene>
    <name evidence="3" type="ORF">L485_03300</name>
</gene>
<protein>
    <recommendedName>
        <fullName evidence="5">Copper resistance protein CopB</fullName>
    </recommendedName>
</protein>
<dbReference type="PATRIC" id="fig|1114964.3.peg.624"/>
<accession>T0GYY7</accession>
<comment type="caution">
    <text evidence="3">The sequence shown here is derived from an EMBL/GenBank/DDBJ whole genome shotgun (WGS) entry which is preliminary data.</text>
</comment>